<dbReference type="InterPro" id="IPR000760">
    <property type="entry name" value="Inositol_monophosphatase-like"/>
</dbReference>
<feature type="binding site" evidence="10">
    <location>
        <position position="334"/>
    </location>
    <ligand>
        <name>Mg(2+)</name>
        <dbReference type="ChEBI" id="CHEBI:18420"/>
        <label>1</label>
        <note>catalytic</note>
    </ligand>
</feature>
<name>W7U7E4_9STRA</name>
<dbReference type="NCBIfam" id="TIGR01330">
    <property type="entry name" value="bisphos_HAL2"/>
    <property type="match status" value="1"/>
</dbReference>
<gene>
    <name evidence="11" type="ORF">Naga_100002g8</name>
</gene>
<comment type="catalytic activity">
    <reaction evidence="8">
        <text>adenosine 3',5'-bisphosphate + H2O = AMP + phosphate</text>
        <dbReference type="Rhea" id="RHEA:10040"/>
        <dbReference type="ChEBI" id="CHEBI:15377"/>
        <dbReference type="ChEBI" id="CHEBI:43474"/>
        <dbReference type="ChEBI" id="CHEBI:58343"/>
        <dbReference type="ChEBI" id="CHEBI:456215"/>
        <dbReference type="EC" id="3.1.3.7"/>
    </reaction>
    <physiologicalReaction direction="left-to-right" evidence="8">
        <dbReference type="Rhea" id="RHEA:10041"/>
    </physiologicalReaction>
</comment>
<evidence type="ECO:0000256" key="5">
    <source>
        <dbReference type="ARBA" id="ARBA00022801"/>
    </source>
</evidence>
<keyword evidence="4 10" id="KW-0479">Metal-binding</keyword>
<keyword evidence="6 10" id="KW-0460">Magnesium</keyword>
<dbReference type="Gene3D" id="3.40.190.80">
    <property type="match status" value="1"/>
</dbReference>
<dbReference type="Gene3D" id="3.30.540.10">
    <property type="entry name" value="Fructose-1,6-Bisphosphatase, subunit A, domain 1"/>
    <property type="match status" value="1"/>
</dbReference>
<evidence type="ECO:0000313" key="11">
    <source>
        <dbReference type="EMBL" id="EWM28761.1"/>
    </source>
</evidence>
<feature type="binding site" evidence="10">
    <location>
        <position position="178"/>
    </location>
    <ligand>
        <name>Mg(2+)</name>
        <dbReference type="ChEBI" id="CHEBI:18420"/>
        <label>1</label>
        <note>catalytic</note>
    </ligand>
</feature>
<evidence type="ECO:0000256" key="9">
    <source>
        <dbReference type="ARBA" id="ARBA00044484"/>
    </source>
</evidence>
<organism evidence="11 12">
    <name type="scientific">Nannochloropsis gaditana</name>
    <dbReference type="NCBI Taxonomy" id="72520"/>
    <lineage>
        <taxon>Eukaryota</taxon>
        <taxon>Sar</taxon>
        <taxon>Stramenopiles</taxon>
        <taxon>Ochrophyta</taxon>
        <taxon>Eustigmatophyceae</taxon>
        <taxon>Eustigmatales</taxon>
        <taxon>Monodopsidaceae</taxon>
        <taxon>Nannochloropsis</taxon>
    </lineage>
</organism>
<evidence type="ECO:0000256" key="4">
    <source>
        <dbReference type="ARBA" id="ARBA00022723"/>
    </source>
</evidence>
<comment type="similarity">
    <text evidence="2">Belongs to the inositol monophosphatase superfamily.</text>
</comment>
<dbReference type="EMBL" id="AZIL01000274">
    <property type="protein sequence ID" value="EWM28761.1"/>
    <property type="molecule type" value="Genomic_DNA"/>
</dbReference>
<dbReference type="Pfam" id="PF00459">
    <property type="entry name" value="Inositol_P"/>
    <property type="match status" value="1"/>
</dbReference>
<dbReference type="PROSITE" id="PS00629">
    <property type="entry name" value="IMP_1"/>
    <property type="match status" value="1"/>
</dbReference>
<comment type="caution">
    <text evidence="11">The sequence shown here is derived from an EMBL/GenBank/DDBJ whole genome shotgun (WGS) entry which is preliminary data.</text>
</comment>
<comment type="catalytic activity">
    <reaction evidence="7">
        <text>adenosine 2',5'-bisphosphate + H2O = AMP + phosphate</text>
        <dbReference type="Rhea" id="RHEA:77643"/>
        <dbReference type="ChEBI" id="CHEBI:15377"/>
        <dbReference type="ChEBI" id="CHEBI:43474"/>
        <dbReference type="ChEBI" id="CHEBI:194156"/>
        <dbReference type="ChEBI" id="CHEBI:456215"/>
        <dbReference type="EC" id="3.1.3.7"/>
    </reaction>
    <physiologicalReaction direction="left-to-right" evidence="7">
        <dbReference type="Rhea" id="RHEA:77644"/>
    </physiologicalReaction>
</comment>
<evidence type="ECO:0000256" key="7">
    <source>
        <dbReference type="ARBA" id="ARBA00044466"/>
    </source>
</evidence>
<dbReference type="GO" id="GO:0000103">
    <property type="term" value="P:sulfate assimilation"/>
    <property type="evidence" value="ECO:0007669"/>
    <property type="project" value="TreeGrafter"/>
</dbReference>
<dbReference type="SUPFAM" id="SSF56655">
    <property type="entry name" value="Carbohydrate phosphatase"/>
    <property type="match status" value="1"/>
</dbReference>
<evidence type="ECO:0000256" key="1">
    <source>
        <dbReference type="ARBA" id="ARBA00001946"/>
    </source>
</evidence>
<dbReference type="GO" id="GO:0008441">
    <property type="term" value="F:3'(2'),5'-bisphosphate nucleotidase activity"/>
    <property type="evidence" value="ECO:0007669"/>
    <property type="project" value="UniProtKB-EC"/>
</dbReference>
<comment type="cofactor">
    <cofactor evidence="1 10">
        <name>Mg(2+)</name>
        <dbReference type="ChEBI" id="CHEBI:18420"/>
    </cofactor>
</comment>
<accession>W7U7E4</accession>
<dbReference type="PANTHER" id="PTHR43200">
    <property type="entry name" value="PHOSPHATASE"/>
    <property type="match status" value="1"/>
</dbReference>
<proteinExistence type="inferred from homology"/>
<dbReference type="PANTHER" id="PTHR43200:SF6">
    <property type="entry name" value="3'(2'),5'-BISPHOSPHATE NUCLEOTIDASE"/>
    <property type="match status" value="1"/>
</dbReference>
<dbReference type="InterPro" id="IPR020583">
    <property type="entry name" value="Inositol_monoP_metal-BS"/>
</dbReference>
<dbReference type="EC" id="3.1.3.7" evidence="3"/>
<feature type="binding site" evidence="10">
    <location>
        <position position="179"/>
    </location>
    <ligand>
        <name>Mg(2+)</name>
        <dbReference type="ChEBI" id="CHEBI:18420"/>
        <label>1</label>
        <note>catalytic</note>
    </ligand>
</feature>
<sequence>MQRLHLPQKQAMISSPHIFLALFLFLSGRVAMAFSSIRRPSRTNSRPWLCMTTTNLQDELTVAISTARKAGIAAKRLQKTLIETKRAAIEKSDSSPVTIADYTVQALVIAALRVSFPGDQVVAEETSGVLRQDPVALAAVMDVFRLESGETYVTEESLCEILDHGRLPGPRTWILDPIDGTKGFIRGEHFCVALGMALEGKPVLGVLACPNVPSSTSRSNGASLGDGCVFFALKGQGAFMLPLEANGSSLAEEITHAVPIRVSPATAGEEARFFESVETAHSSHSVGAEAARALGVITPPVQMDSQCKYGLLARGEGEVMLRLPRLGYIENIWDHAPAYVVITEAGGRVTDTEGKELDFAEGCRAGTGKMGREVTGIVTTNGRLHDLVVESLRSFWPPRGG</sequence>
<evidence type="ECO:0000256" key="8">
    <source>
        <dbReference type="ARBA" id="ARBA00044479"/>
    </source>
</evidence>
<feature type="binding site" evidence="10">
    <location>
        <position position="176"/>
    </location>
    <ligand>
        <name>Mg(2+)</name>
        <dbReference type="ChEBI" id="CHEBI:18420"/>
        <label>1</label>
        <note>catalytic</note>
    </ligand>
</feature>
<protein>
    <recommendedName>
        <fullName evidence="3">3'(2'),5'-bisphosphate nucleotidase</fullName>
        <ecNumber evidence="3">3.1.3.7</ecNumber>
    </recommendedName>
</protein>
<dbReference type="AlphaFoldDB" id="W7U7E4"/>
<keyword evidence="5" id="KW-0378">Hydrolase</keyword>
<evidence type="ECO:0000313" key="12">
    <source>
        <dbReference type="Proteomes" id="UP000019335"/>
    </source>
</evidence>
<evidence type="ECO:0000256" key="6">
    <source>
        <dbReference type="ARBA" id="ARBA00022842"/>
    </source>
</evidence>
<dbReference type="GO" id="GO:0046872">
    <property type="term" value="F:metal ion binding"/>
    <property type="evidence" value="ECO:0007669"/>
    <property type="project" value="UniProtKB-KW"/>
</dbReference>
<dbReference type="CDD" id="cd01517">
    <property type="entry name" value="PAP_phosphatase"/>
    <property type="match status" value="1"/>
</dbReference>
<reference evidence="11 12" key="1">
    <citation type="journal article" date="2014" name="Mol. Plant">
        <title>Chromosome Scale Genome Assembly and Transcriptome Profiling of Nannochloropsis gaditana in Nitrogen Depletion.</title>
        <authorList>
            <person name="Corteggiani Carpinelli E."/>
            <person name="Telatin A."/>
            <person name="Vitulo N."/>
            <person name="Forcato C."/>
            <person name="D'Angelo M."/>
            <person name="Schiavon R."/>
            <person name="Vezzi A."/>
            <person name="Giacometti G.M."/>
            <person name="Morosinotto T."/>
            <person name="Valle G."/>
        </authorList>
    </citation>
    <scope>NUCLEOTIDE SEQUENCE [LARGE SCALE GENOMIC DNA]</scope>
    <source>
        <strain evidence="11 12">B-31</strain>
    </source>
</reference>
<dbReference type="InterPro" id="IPR006239">
    <property type="entry name" value="DPNP"/>
</dbReference>
<evidence type="ECO:0000256" key="3">
    <source>
        <dbReference type="ARBA" id="ARBA00012633"/>
    </source>
</evidence>
<comment type="catalytic activity">
    <reaction evidence="9">
        <text>3'-phosphoadenylyl sulfate + H2O = adenosine 5'-phosphosulfate + phosphate</text>
        <dbReference type="Rhea" id="RHEA:77639"/>
        <dbReference type="ChEBI" id="CHEBI:15377"/>
        <dbReference type="ChEBI" id="CHEBI:43474"/>
        <dbReference type="ChEBI" id="CHEBI:58243"/>
        <dbReference type="ChEBI" id="CHEBI:58339"/>
        <dbReference type="EC" id="3.1.3.7"/>
    </reaction>
    <physiologicalReaction direction="left-to-right" evidence="9">
        <dbReference type="Rhea" id="RHEA:77640"/>
    </physiologicalReaction>
</comment>
<dbReference type="PRINTS" id="PR00377">
    <property type="entry name" value="IMPHPHTASES"/>
</dbReference>
<evidence type="ECO:0000256" key="2">
    <source>
        <dbReference type="ARBA" id="ARBA00009759"/>
    </source>
</evidence>
<dbReference type="Proteomes" id="UP000019335">
    <property type="component" value="Chromosome 4"/>
</dbReference>
<dbReference type="OrthoDB" id="411145at2759"/>
<keyword evidence="12" id="KW-1185">Reference proteome</keyword>
<dbReference type="InterPro" id="IPR051090">
    <property type="entry name" value="Inositol_monoP_superfamily"/>
</dbReference>
<feature type="binding site" evidence="10">
    <location>
        <position position="124"/>
    </location>
    <ligand>
        <name>Mg(2+)</name>
        <dbReference type="ChEBI" id="CHEBI:18420"/>
        <label>1</label>
        <note>catalytic</note>
    </ligand>
</feature>
<evidence type="ECO:0000256" key="10">
    <source>
        <dbReference type="PIRSR" id="PIRSR600760-2"/>
    </source>
</evidence>